<dbReference type="EMBL" id="JAEAOA010000527">
    <property type="protein sequence ID" value="KAK3578523.1"/>
    <property type="molecule type" value="Genomic_DNA"/>
</dbReference>
<keyword evidence="1" id="KW-1133">Transmembrane helix</keyword>
<protein>
    <submittedName>
        <fullName evidence="2">Uncharacterized protein</fullName>
    </submittedName>
</protein>
<dbReference type="InterPro" id="IPR036291">
    <property type="entry name" value="NAD(P)-bd_dom_sf"/>
</dbReference>
<reference evidence="2" key="1">
    <citation type="journal article" date="2021" name="Genome Biol. Evol.">
        <title>A High-Quality Reference Genome for a Parasitic Bivalve with Doubly Uniparental Inheritance (Bivalvia: Unionida).</title>
        <authorList>
            <person name="Smith C.H."/>
        </authorList>
    </citation>
    <scope>NUCLEOTIDE SEQUENCE</scope>
    <source>
        <strain evidence="2">CHS0354</strain>
    </source>
</reference>
<reference evidence="2" key="3">
    <citation type="submission" date="2023-05" db="EMBL/GenBank/DDBJ databases">
        <authorList>
            <person name="Smith C.H."/>
        </authorList>
    </citation>
    <scope>NUCLEOTIDE SEQUENCE</scope>
    <source>
        <strain evidence="2">CHS0354</strain>
        <tissue evidence="2">Mantle</tissue>
    </source>
</reference>
<name>A0AAE0RS60_9BIVA</name>
<dbReference type="PANTHER" id="PTHR43313:SF50">
    <property type="entry name" value="GH26015P"/>
    <property type="match status" value="1"/>
</dbReference>
<organism evidence="2 3">
    <name type="scientific">Potamilus streckersoni</name>
    <dbReference type="NCBI Taxonomy" id="2493646"/>
    <lineage>
        <taxon>Eukaryota</taxon>
        <taxon>Metazoa</taxon>
        <taxon>Spiralia</taxon>
        <taxon>Lophotrochozoa</taxon>
        <taxon>Mollusca</taxon>
        <taxon>Bivalvia</taxon>
        <taxon>Autobranchia</taxon>
        <taxon>Heteroconchia</taxon>
        <taxon>Palaeoheterodonta</taxon>
        <taxon>Unionida</taxon>
        <taxon>Unionoidea</taxon>
        <taxon>Unionidae</taxon>
        <taxon>Ambleminae</taxon>
        <taxon>Lampsilini</taxon>
        <taxon>Potamilus</taxon>
    </lineage>
</organism>
<dbReference type="AlphaFoldDB" id="A0AAE0RS60"/>
<keyword evidence="1" id="KW-0812">Transmembrane</keyword>
<dbReference type="Proteomes" id="UP001195483">
    <property type="component" value="Unassembled WGS sequence"/>
</dbReference>
<dbReference type="GO" id="GO:0008202">
    <property type="term" value="P:steroid metabolic process"/>
    <property type="evidence" value="ECO:0007669"/>
    <property type="project" value="TreeGrafter"/>
</dbReference>
<dbReference type="InterPro" id="IPR002347">
    <property type="entry name" value="SDR_fam"/>
</dbReference>
<evidence type="ECO:0000256" key="1">
    <source>
        <dbReference type="SAM" id="Phobius"/>
    </source>
</evidence>
<evidence type="ECO:0000313" key="3">
    <source>
        <dbReference type="Proteomes" id="UP001195483"/>
    </source>
</evidence>
<dbReference type="Pfam" id="PF00106">
    <property type="entry name" value="adh_short"/>
    <property type="match status" value="1"/>
</dbReference>
<dbReference type="SUPFAM" id="SSF51735">
    <property type="entry name" value="NAD(P)-binding Rossmann-fold domains"/>
    <property type="match status" value="1"/>
</dbReference>
<dbReference type="PANTHER" id="PTHR43313">
    <property type="entry name" value="SHORT-CHAIN DEHYDROGENASE/REDUCTASE FAMILY 9C"/>
    <property type="match status" value="1"/>
</dbReference>
<feature type="transmembrane region" description="Helical" evidence="1">
    <location>
        <begin position="122"/>
        <end position="140"/>
    </location>
</feature>
<proteinExistence type="predicted"/>
<reference evidence="2" key="2">
    <citation type="journal article" date="2021" name="Genome Biol. Evol.">
        <title>Developing a high-quality reference genome for a parasitic bivalve with doubly uniparental inheritance (Bivalvia: Unionida).</title>
        <authorList>
            <person name="Smith C.H."/>
        </authorList>
    </citation>
    <scope>NUCLEOTIDE SEQUENCE</scope>
    <source>
        <strain evidence="2">CHS0354</strain>
        <tissue evidence="2">Mantle</tissue>
    </source>
</reference>
<accession>A0AAE0RS60</accession>
<dbReference type="Gene3D" id="3.40.50.720">
    <property type="entry name" value="NAD(P)-binding Rossmann-like Domain"/>
    <property type="match status" value="1"/>
</dbReference>
<keyword evidence="3" id="KW-1185">Reference proteome</keyword>
<gene>
    <name evidence="2" type="ORF">CHS0354_007778</name>
</gene>
<keyword evidence="1" id="KW-0472">Membrane</keyword>
<evidence type="ECO:0000313" key="2">
    <source>
        <dbReference type="EMBL" id="KAK3578523.1"/>
    </source>
</evidence>
<dbReference type="GO" id="GO:0016491">
    <property type="term" value="F:oxidoreductase activity"/>
    <property type="evidence" value="ECO:0007669"/>
    <property type="project" value="TreeGrafter"/>
</dbReference>
<comment type="caution">
    <text evidence="2">The sequence shown here is derived from an EMBL/GenBank/DDBJ whole genome shotgun (WGS) entry which is preliminary data.</text>
</comment>
<sequence>MNSLVYLFVKGRVIVVTSVCGLISFPADSAYHATKHALETVSDSLRMEMMNFGVQFERYEAEADEMWRAASIDVKSTYRIYYLTTMIETQRISRFGGSALTTKSVIDAIEDALLDFSPKTRYIVPVSYVLLIYTVYQFYYADHQYF</sequence>